<dbReference type="HOGENOM" id="CLU_320719_0_0_5"/>
<accession>L0KS05</accession>
<dbReference type="Proteomes" id="UP000010998">
    <property type="component" value="Chromosome"/>
</dbReference>
<dbReference type="eggNOG" id="COG0443">
    <property type="taxonomic scope" value="Bacteria"/>
</dbReference>
<evidence type="ECO:0000313" key="3">
    <source>
        <dbReference type="Proteomes" id="UP000010998"/>
    </source>
</evidence>
<name>L0KS05_MESAW</name>
<dbReference type="EMBL" id="CP003358">
    <property type="protein sequence ID" value="AGB48222.1"/>
    <property type="molecule type" value="Genomic_DNA"/>
</dbReference>
<evidence type="ECO:0000313" key="2">
    <source>
        <dbReference type="EMBL" id="AGB48222.1"/>
    </source>
</evidence>
<dbReference type="CDD" id="cd10170">
    <property type="entry name" value="ASKHA_NBD_HSP70"/>
    <property type="match status" value="1"/>
</dbReference>
<dbReference type="OrthoDB" id="9807934at2"/>
<organism evidence="2 3">
    <name type="scientific">Mesorhizobium australicum (strain HAMBI 3006 / LMG 24608 / WSM2073)</name>
    <dbReference type="NCBI Taxonomy" id="754035"/>
    <lineage>
        <taxon>Bacteria</taxon>
        <taxon>Pseudomonadati</taxon>
        <taxon>Pseudomonadota</taxon>
        <taxon>Alphaproteobacteria</taxon>
        <taxon>Hyphomicrobiales</taxon>
        <taxon>Phyllobacteriaceae</taxon>
        <taxon>Mesorhizobium</taxon>
    </lineage>
</organism>
<sequence length="909" mass="101886">MSLKKLPFVSSVQLARIDESHVIPTALFYEGKKPHVGRDARERCTSPELLIEDFKIELGNNDPDRLVSRSSLTNVPRRTPVGLAKDFFDETLKKINGWLASQGLPVPTRILIAEPLSLGGSELADESWLSHYRKSIKKALYGKFEEIDFMPEPFAVFQYYRYGLRHPAVAEQRKHVALVLDFGGGTFDVSVVETTKAGDISGGGVNSRPLGATSIQVGGFFINRILAEDLLFSVIGPRVEKSKVRKALTFFYEHKNADEEEMGEWSEEKRAFFKHMKVLLQEVERAKIAICNSIANWSLSADLSGIAPYPISIPVDPFDERSARGNKRLDAAKIQKVYTDRVWSEKLRDAVSRTIDRSKDDLAGQDISVVLLSGGSSNIRWLRSLLERDLKSQLVNAQILELNENFAEIVAKGLATECARRYYTGGQGDFRAVTYNRLCLLLRPDEGELERKRFRPVSENLKDDGREPKEYDEAVLLPAASSLRGLMGQPLRWKVRLSKPPKHNLNYYFMRSSFDPDDLESRHNIVETKVQTPRGAVFQQGIEIELIVREDGTAEPRFFYGKDNLRDGSSAVGNPFFMDMTFAAEEVQGETYLGFDFGTSTSACSFVSSADIQWIEERSKSANWLELAELVSELPYPAAAPLARYMSEKDALRRLDRGREAVEAMLTLSAYLVLAEHCTLAKVNSSHFKGMGHRSAGPLWAILKNCLKTARTDLPYCSALLPLTQKHLPTINQWIDQIANSKHGRSSNVDYVSFLGLLGNVIAKAFSDSCLGVFEGVTPKRFSQGSFKGLFRELRGPSQTFIHVHEYEGLVPFSDEDVYVANPKNGTAINLAPWYLWGLNASDHHSEIDLFEYDTSKPNGFIFKSVQPGGEFMISPDGQLEGTAAFISAMREREQHRDLLRGLAFSGLE</sequence>
<evidence type="ECO:0000256" key="1">
    <source>
        <dbReference type="ARBA" id="ARBA00007381"/>
    </source>
</evidence>
<dbReference type="PROSITE" id="PS00329">
    <property type="entry name" value="HSP70_2"/>
    <property type="match status" value="1"/>
</dbReference>
<dbReference type="RefSeq" id="WP_015319267.1">
    <property type="nucleotide sequence ID" value="NC_019973.1"/>
</dbReference>
<protein>
    <recommendedName>
        <fullName evidence="4">Molecular chaperone</fullName>
    </recommendedName>
</protein>
<evidence type="ECO:0008006" key="4">
    <source>
        <dbReference type="Google" id="ProtNLM"/>
    </source>
</evidence>
<dbReference type="GeneID" id="90993181"/>
<dbReference type="KEGG" id="mam:Mesau_06003"/>
<keyword evidence="3" id="KW-1185">Reference proteome</keyword>
<dbReference type="STRING" id="754035.Mesau_06003"/>
<comment type="similarity">
    <text evidence="1">Belongs to the heat shock protein 70 family.</text>
</comment>
<proteinExistence type="inferred from homology"/>
<dbReference type="InterPro" id="IPR043129">
    <property type="entry name" value="ATPase_NBD"/>
</dbReference>
<dbReference type="SUPFAM" id="SSF53067">
    <property type="entry name" value="Actin-like ATPase domain"/>
    <property type="match status" value="1"/>
</dbReference>
<dbReference type="Gene3D" id="3.30.420.40">
    <property type="match status" value="2"/>
</dbReference>
<dbReference type="Gene3D" id="3.90.640.10">
    <property type="entry name" value="Actin, Chain A, domain 4"/>
    <property type="match status" value="1"/>
</dbReference>
<reference evidence="3" key="1">
    <citation type="submission" date="2012-02" db="EMBL/GenBank/DDBJ databases">
        <title>Complete sequence of Mesorhizobium australicum WSM2073.</title>
        <authorList>
            <person name="Lucas S."/>
            <person name="Han J."/>
            <person name="Lapidus A."/>
            <person name="Cheng J.-F."/>
            <person name="Goodwin L."/>
            <person name="Pitluck S."/>
            <person name="Peters L."/>
            <person name="Gu W."/>
            <person name="Detter J.C."/>
            <person name="Han C."/>
            <person name="Tapia R."/>
            <person name="Land M."/>
            <person name="Hauser L."/>
            <person name="Kyrpides N."/>
            <person name="Ivanova N."/>
            <person name="Pagani I."/>
            <person name="Reeve W.G."/>
            <person name="Howieson J.G."/>
            <person name="Tiwari R.P."/>
            <person name="O'Hara G.W."/>
            <person name="Atkins C.A."/>
            <person name="Ronson C.W."/>
            <person name="Nandasena K.G."/>
            <person name="Woyke T."/>
        </authorList>
    </citation>
    <scope>NUCLEOTIDE SEQUENCE [LARGE SCALE GENOMIC DNA]</scope>
    <source>
        <strain evidence="3">LMG 24608 / HAMBI 3006 / WSM2073</strain>
    </source>
</reference>
<dbReference type="AlphaFoldDB" id="L0KS05"/>
<gene>
    <name evidence="2" type="ordered locus">Mesau_06003</name>
</gene>
<dbReference type="InterPro" id="IPR018181">
    <property type="entry name" value="Heat_shock_70_CS"/>
</dbReference>